<dbReference type="PANTHER" id="PTHR23506:SF23">
    <property type="entry name" value="GH10249P"/>
    <property type="match status" value="1"/>
</dbReference>
<reference evidence="7" key="2">
    <citation type="submission" date="2024-08" db="UniProtKB">
        <authorList>
            <consortium name="EnsemblMetazoa"/>
        </authorList>
    </citation>
    <scope>IDENTIFICATION</scope>
</reference>
<reference evidence="8" key="1">
    <citation type="journal article" date="2013" name="Genome Biol.">
        <title>Draft genome of the mountain pine beetle, Dendroctonus ponderosae Hopkins, a major forest pest.</title>
        <authorList>
            <person name="Keeling C.I."/>
            <person name="Yuen M.M."/>
            <person name="Liao N.Y."/>
            <person name="Docking T.R."/>
            <person name="Chan S.K."/>
            <person name="Taylor G.A."/>
            <person name="Palmquist D.L."/>
            <person name="Jackman S.D."/>
            <person name="Nguyen A."/>
            <person name="Li M."/>
            <person name="Henderson H."/>
            <person name="Janes J.K."/>
            <person name="Zhao Y."/>
            <person name="Pandoh P."/>
            <person name="Moore R."/>
            <person name="Sperling F.A."/>
            <person name="Huber D.P."/>
            <person name="Birol I."/>
            <person name="Jones S.J."/>
            <person name="Bohlmann J."/>
        </authorList>
    </citation>
    <scope>NUCLEOTIDE SEQUENCE</scope>
</reference>
<dbReference type="InterPro" id="IPR050930">
    <property type="entry name" value="MFS_Vesicular_Transporter"/>
</dbReference>
<evidence type="ECO:0000256" key="2">
    <source>
        <dbReference type="ARBA" id="ARBA00022448"/>
    </source>
</evidence>
<dbReference type="KEGG" id="dpa:109544435"/>
<accession>A0AAR5QAA7</accession>
<feature type="transmembrane region" description="Helical" evidence="6">
    <location>
        <begin position="309"/>
        <end position="328"/>
    </location>
</feature>
<dbReference type="AlphaFoldDB" id="A0AAR5QAA7"/>
<organism evidence="7 8">
    <name type="scientific">Dendroctonus ponderosae</name>
    <name type="common">Mountain pine beetle</name>
    <dbReference type="NCBI Taxonomy" id="77166"/>
    <lineage>
        <taxon>Eukaryota</taxon>
        <taxon>Metazoa</taxon>
        <taxon>Ecdysozoa</taxon>
        <taxon>Arthropoda</taxon>
        <taxon>Hexapoda</taxon>
        <taxon>Insecta</taxon>
        <taxon>Pterygota</taxon>
        <taxon>Neoptera</taxon>
        <taxon>Endopterygota</taxon>
        <taxon>Coleoptera</taxon>
        <taxon>Polyphaga</taxon>
        <taxon>Cucujiformia</taxon>
        <taxon>Curculionidae</taxon>
        <taxon>Scolytinae</taxon>
        <taxon>Dendroctonus</taxon>
    </lineage>
</organism>
<keyword evidence="8" id="KW-1185">Reference proteome</keyword>
<dbReference type="Gene3D" id="1.20.1250.20">
    <property type="entry name" value="MFS general substrate transporter like domains"/>
    <property type="match status" value="1"/>
</dbReference>
<dbReference type="InterPro" id="IPR036259">
    <property type="entry name" value="MFS_trans_sf"/>
</dbReference>
<evidence type="ECO:0008006" key="9">
    <source>
        <dbReference type="Google" id="ProtNLM"/>
    </source>
</evidence>
<evidence type="ECO:0000313" key="8">
    <source>
        <dbReference type="Proteomes" id="UP000019118"/>
    </source>
</evidence>
<comment type="subcellular location">
    <subcellularLocation>
        <location evidence="1">Membrane</location>
        <topology evidence="1">Multi-pass membrane protein</topology>
    </subcellularLocation>
</comment>
<dbReference type="Proteomes" id="UP000019118">
    <property type="component" value="Unassembled WGS sequence"/>
</dbReference>
<dbReference type="GeneID" id="109544435"/>
<dbReference type="InterPro" id="IPR011701">
    <property type="entry name" value="MFS"/>
</dbReference>
<evidence type="ECO:0000256" key="1">
    <source>
        <dbReference type="ARBA" id="ARBA00004141"/>
    </source>
</evidence>
<feature type="transmembrane region" description="Helical" evidence="6">
    <location>
        <begin position="283"/>
        <end position="303"/>
    </location>
</feature>
<feature type="transmembrane region" description="Helical" evidence="6">
    <location>
        <begin position="340"/>
        <end position="359"/>
    </location>
</feature>
<name>A0AAR5QAA7_DENPD</name>
<dbReference type="SUPFAM" id="SSF103473">
    <property type="entry name" value="MFS general substrate transporter"/>
    <property type="match status" value="1"/>
</dbReference>
<keyword evidence="3 6" id="KW-0812">Transmembrane</keyword>
<dbReference type="PANTHER" id="PTHR23506">
    <property type="entry name" value="GH10249P"/>
    <property type="match status" value="1"/>
</dbReference>
<sequence>MNNEVEIRHLLLIAALDSVSYGLIYGFISTYVLQLGGSHITVGILAVGNLIGELLSPDVMSLLTHLHGKRFTLFFILNIAFVTNLMIVSTESFWFTILVRILFSMTNRSESLCLDLLLNKVENDDSRQVLHNYHSFLSSSGYIIGPIISGYLFDSGFLYIGILAALCDFVNIRLLMSVKRNENDKNNDHVDQSVIQNAINNVTDSLQNLKTCTLSKNWDLLLLKYLFASSIITFLSKFTQILKHNFNSSNVTIGYTLAYINIMVFSATYLVPVAIKNINKFSLVSINELSFISIGFLIVAACYAPYYKLFMFLLIPIIILRTLLLNLSKELFSQRKNQSLAKLNNAASGLAGLTAPLFFGIICNHAEHNTVILFSCIPMFMCFAILRYYTRFITTTEVNSN</sequence>
<feature type="transmembrane region" description="Helical" evidence="6">
    <location>
        <begin position="251"/>
        <end position="271"/>
    </location>
</feature>
<dbReference type="Pfam" id="PF07690">
    <property type="entry name" value="MFS_1"/>
    <property type="match status" value="1"/>
</dbReference>
<evidence type="ECO:0000256" key="4">
    <source>
        <dbReference type="ARBA" id="ARBA00022989"/>
    </source>
</evidence>
<evidence type="ECO:0000256" key="6">
    <source>
        <dbReference type="SAM" id="Phobius"/>
    </source>
</evidence>
<proteinExistence type="predicted"/>
<dbReference type="GO" id="GO:0016020">
    <property type="term" value="C:membrane"/>
    <property type="evidence" value="ECO:0007669"/>
    <property type="project" value="UniProtKB-SubCell"/>
</dbReference>
<keyword evidence="4 6" id="KW-1133">Transmembrane helix</keyword>
<feature type="transmembrane region" description="Helical" evidence="6">
    <location>
        <begin position="75"/>
        <end position="103"/>
    </location>
</feature>
<evidence type="ECO:0000256" key="5">
    <source>
        <dbReference type="ARBA" id="ARBA00023136"/>
    </source>
</evidence>
<keyword evidence="5 6" id="KW-0472">Membrane</keyword>
<feature type="transmembrane region" description="Helical" evidence="6">
    <location>
        <begin position="40"/>
        <end position="63"/>
    </location>
</feature>
<evidence type="ECO:0000256" key="3">
    <source>
        <dbReference type="ARBA" id="ARBA00022692"/>
    </source>
</evidence>
<keyword evidence="2" id="KW-0813">Transport</keyword>
<dbReference type="EnsemblMetazoa" id="XM_019914598.1">
    <property type="protein sequence ID" value="XP_019770157.1"/>
    <property type="gene ID" value="LOC109544435"/>
</dbReference>
<feature type="transmembrane region" description="Helical" evidence="6">
    <location>
        <begin position="220"/>
        <end position="239"/>
    </location>
</feature>
<feature type="transmembrane region" description="Helical" evidence="6">
    <location>
        <begin position="7"/>
        <end position="28"/>
    </location>
</feature>
<evidence type="ECO:0000313" key="7">
    <source>
        <dbReference type="EnsemblMetazoa" id="XP_019770157.1"/>
    </source>
</evidence>
<feature type="transmembrane region" description="Helical" evidence="6">
    <location>
        <begin position="371"/>
        <end position="389"/>
    </location>
</feature>
<dbReference type="GO" id="GO:0022857">
    <property type="term" value="F:transmembrane transporter activity"/>
    <property type="evidence" value="ECO:0007669"/>
    <property type="project" value="InterPro"/>
</dbReference>
<protein>
    <recommendedName>
        <fullName evidence="9">Major facilitator superfamily (MFS) profile domain-containing protein</fullName>
    </recommendedName>
</protein>